<dbReference type="InterPro" id="IPR040724">
    <property type="entry name" value="PheRS_DBD1"/>
</dbReference>
<dbReference type="Gene3D" id="1.10.10.2330">
    <property type="match status" value="1"/>
</dbReference>
<dbReference type="Gene3D" id="1.10.10.2320">
    <property type="match status" value="1"/>
</dbReference>
<keyword evidence="5" id="KW-1185">Reference proteome</keyword>
<dbReference type="InterPro" id="IPR036282">
    <property type="entry name" value="Glutathione-S-Trfase_C_sf"/>
</dbReference>
<feature type="domain" description="PheRS DNA binding" evidence="3">
    <location>
        <begin position="171"/>
        <end position="203"/>
    </location>
</feature>
<reference evidence="4" key="2">
    <citation type="submission" date="2022-06" db="UniProtKB">
        <authorList>
            <consortium name="EnsemblMetazoa"/>
        </authorList>
    </citation>
    <scope>IDENTIFICATION</scope>
    <source>
        <strain evidence="4">DF5081</strain>
    </source>
</reference>
<evidence type="ECO:0000259" key="3">
    <source>
        <dbReference type="Pfam" id="PF18554"/>
    </source>
</evidence>
<protein>
    <submittedName>
        <fullName evidence="4">Uncharacterized protein</fullName>
    </submittedName>
</protein>
<dbReference type="Gene3D" id="3.30.1370.240">
    <property type="match status" value="1"/>
</dbReference>
<evidence type="ECO:0000313" key="5">
    <source>
        <dbReference type="Proteomes" id="UP000005237"/>
    </source>
</evidence>
<reference evidence="5" key="1">
    <citation type="submission" date="2010-08" db="EMBL/GenBank/DDBJ databases">
        <authorList>
            <consortium name="Caenorhabditis japonica Sequencing Consortium"/>
            <person name="Wilson R.K."/>
        </authorList>
    </citation>
    <scope>NUCLEOTIDE SEQUENCE [LARGE SCALE GENOMIC DNA]</scope>
    <source>
        <strain evidence="5">DF5081</strain>
    </source>
</reference>
<dbReference type="AlphaFoldDB" id="A0A8R1EBS1"/>
<organism evidence="4 5">
    <name type="scientific">Caenorhabditis japonica</name>
    <dbReference type="NCBI Taxonomy" id="281687"/>
    <lineage>
        <taxon>Eukaryota</taxon>
        <taxon>Metazoa</taxon>
        <taxon>Ecdysozoa</taxon>
        <taxon>Nematoda</taxon>
        <taxon>Chromadorea</taxon>
        <taxon>Rhabditida</taxon>
        <taxon>Rhabditina</taxon>
        <taxon>Rhabditomorpha</taxon>
        <taxon>Rhabditoidea</taxon>
        <taxon>Rhabditidae</taxon>
        <taxon>Peloderinae</taxon>
        <taxon>Caenorhabditis</taxon>
    </lineage>
</organism>
<dbReference type="SUPFAM" id="SSF47616">
    <property type="entry name" value="GST C-terminal domain-like"/>
    <property type="match status" value="1"/>
</dbReference>
<name>A0A8R1EBS1_CAEJA</name>
<evidence type="ECO:0000313" key="4">
    <source>
        <dbReference type="EnsemblMetazoa" id="CJA33331.1"/>
    </source>
</evidence>
<dbReference type="Pfam" id="PF18552">
    <property type="entry name" value="PheRS_DBD1"/>
    <property type="match status" value="1"/>
</dbReference>
<dbReference type="InterPro" id="IPR040586">
    <property type="entry name" value="PheRS_DBD2"/>
</dbReference>
<accession>A0A8R1EBS1</accession>
<dbReference type="Pfam" id="PF18554">
    <property type="entry name" value="PheRS_DBD2"/>
    <property type="match status" value="1"/>
</dbReference>
<dbReference type="Pfam" id="PF18553">
    <property type="entry name" value="PheRS_DBD3"/>
    <property type="match status" value="1"/>
</dbReference>
<feature type="domain" description="PheRS DNA binding" evidence="2">
    <location>
        <begin position="115"/>
        <end position="169"/>
    </location>
</feature>
<dbReference type="InterPro" id="IPR040725">
    <property type="entry name" value="PheRS_DBD3"/>
</dbReference>
<dbReference type="Proteomes" id="UP000005237">
    <property type="component" value="Unassembled WGS sequence"/>
</dbReference>
<evidence type="ECO:0000259" key="1">
    <source>
        <dbReference type="Pfam" id="PF18552"/>
    </source>
</evidence>
<sequence length="236" mass="26209">MPDPDRLNQILQDQPYIEGFEKPSAADFSAKSSILPKDLKGREHLERWFHHLDTFNTSDEFNSIQLADQWNLEHQKLIGAIKSLLANEGVLATKDVTEKRLELTGEGVQMADEGSYEFRVFEFVGAEGAAQADVMKQPFGKIGMAKAMGAKWVSMDKASGKVVRQAADVVDVVRKQLEALRTGVDENVTDKEKNELKKRKLISEVNIKGLLVSKGDSFTTSLAKQEADLTPEMIAS</sequence>
<evidence type="ECO:0000259" key="2">
    <source>
        <dbReference type="Pfam" id="PF18553"/>
    </source>
</evidence>
<proteinExistence type="predicted"/>
<dbReference type="EnsemblMetazoa" id="CJA33331.1">
    <property type="protein sequence ID" value="CJA33331.1"/>
    <property type="gene ID" value="WBGene00209178"/>
</dbReference>
<feature type="domain" description="PheRS DNA binding" evidence="1">
    <location>
        <begin position="52"/>
        <end position="101"/>
    </location>
</feature>